<dbReference type="Proteomes" id="UP001652445">
    <property type="component" value="Unassembled WGS sequence"/>
</dbReference>
<keyword evidence="4" id="KW-0808">Transferase</keyword>
<dbReference type="PANTHER" id="PTHR43179:SF12">
    <property type="entry name" value="GALACTOFURANOSYLTRANSFERASE GLFT2"/>
    <property type="match status" value="1"/>
</dbReference>
<feature type="region of interest" description="Disordered" evidence="5">
    <location>
        <begin position="1"/>
        <end position="30"/>
    </location>
</feature>
<dbReference type="InterPro" id="IPR029044">
    <property type="entry name" value="Nucleotide-diphossugar_trans"/>
</dbReference>
<comment type="pathway">
    <text evidence="1">Cell wall biogenesis; cell wall polysaccharide biosynthesis.</text>
</comment>
<evidence type="ECO:0000256" key="1">
    <source>
        <dbReference type="ARBA" id="ARBA00004776"/>
    </source>
</evidence>
<dbReference type="SUPFAM" id="SSF53448">
    <property type="entry name" value="Nucleotide-diphospho-sugar transferases"/>
    <property type="match status" value="1"/>
</dbReference>
<feature type="domain" description="Glycosyltransferase 2-like" evidence="6">
    <location>
        <begin position="85"/>
        <end position="252"/>
    </location>
</feature>
<gene>
    <name evidence="7" type="ORF">OB236_16760</name>
</gene>
<sequence>MTRGRKKAVKKRKTVLTVRRTKRSSRKRKAPLMNRKPRRKLKMAKVSARYRLGYLAGYQAGYGIGYPSGVTAGAASFTVMFEGTSIIIPTFNQGELLRQCIESISQFTPEPHEIIVIDNASTDNTADYLRTMAGKLRYRINPDNIGFAGGVNQGMKMARGSRLLLLNNDTVVTQGWLTNLHRCLDSDERFGLVGPMTNYISGEQLVATSYTSLEEMHRFAAEFNRPDPLRWKKTARITGFCLLFRRDLFERLGYFDEGFLIGNCEDDDFCLRVRLLGLDLVIAGDSFIHHVGSVSMKALGSEMGEVYGRNLDYYAKKWGSVDQLISEMEGLPANGERRSMIHYYPDHAVVQGSRGTVYELHAGVRRLLTGTDSLPVSPARLSHVELRGCIRGNGIHADEVRNRAHAMADPSSGVQEGTLLQKRDGQLFLHEGGRLRRIVSELAISVWGFDRQKPVAVNDSQLSSMPIGLPIIAPITLRSDNI</sequence>
<dbReference type="PANTHER" id="PTHR43179">
    <property type="entry name" value="RHAMNOSYLTRANSFERASE WBBL"/>
    <property type="match status" value="1"/>
</dbReference>
<evidence type="ECO:0000313" key="7">
    <source>
        <dbReference type="EMBL" id="MCU6793758.1"/>
    </source>
</evidence>
<evidence type="ECO:0000313" key="8">
    <source>
        <dbReference type="Proteomes" id="UP001652445"/>
    </source>
</evidence>
<evidence type="ECO:0000256" key="2">
    <source>
        <dbReference type="ARBA" id="ARBA00006739"/>
    </source>
</evidence>
<proteinExistence type="inferred from homology"/>
<dbReference type="EMBL" id="JAOQIO010000065">
    <property type="protein sequence ID" value="MCU6793758.1"/>
    <property type="molecule type" value="Genomic_DNA"/>
</dbReference>
<dbReference type="Pfam" id="PF00535">
    <property type="entry name" value="Glycos_transf_2"/>
    <property type="match status" value="1"/>
</dbReference>
<evidence type="ECO:0000256" key="5">
    <source>
        <dbReference type="SAM" id="MobiDB-lite"/>
    </source>
</evidence>
<evidence type="ECO:0000259" key="6">
    <source>
        <dbReference type="Pfam" id="PF00535"/>
    </source>
</evidence>
<comment type="caution">
    <text evidence="7">The sequence shown here is derived from an EMBL/GenBank/DDBJ whole genome shotgun (WGS) entry which is preliminary data.</text>
</comment>
<protein>
    <submittedName>
        <fullName evidence="7">Glycosyltransferase family 2 protein</fullName>
    </submittedName>
</protein>
<name>A0ABT2UGJ2_9BACL</name>
<reference evidence="7 8" key="1">
    <citation type="submission" date="2022-09" db="EMBL/GenBank/DDBJ databases">
        <authorList>
            <person name="Han X.L."/>
            <person name="Wang Q."/>
            <person name="Lu T."/>
        </authorList>
    </citation>
    <scope>NUCLEOTIDE SEQUENCE [LARGE SCALE GENOMIC DNA]</scope>
    <source>
        <strain evidence="7 8">WQ 127069</strain>
    </source>
</reference>
<dbReference type="InterPro" id="IPR001173">
    <property type="entry name" value="Glyco_trans_2-like"/>
</dbReference>
<keyword evidence="3" id="KW-0328">Glycosyltransferase</keyword>
<evidence type="ECO:0000256" key="4">
    <source>
        <dbReference type="ARBA" id="ARBA00022679"/>
    </source>
</evidence>
<dbReference type="RefSeq" id="WP_262684982.1">
    <property type="nucleotide sequence ID" value="NZ_JAOQIO010000065.1"/>
</dbReference>
<comment type="similarity">
    <text evidence="2">Belongs to the glycosyltransferase 2 family.</text>
</comment>
<accession>A0ABT2UGJ2</accession>
<dbReference type="CDD" id="cd04186">
    <property type="entry name" value="GT_2_like_c"/>
    <property type="match status" value="1"/>
</dbReference>
<evidence type="ECO:0000256" key="3">
    <source>
        <dbReference type="ARBA" id="ARBA00022676"/>
    </source>
</evidence>
<keyword evidence="8" id="KW-1185">Reference proteome</keyword>
<organism evidence="7 8">
    <name type="scientific">Paenibacillus baimaensis</name>
    <dbReference type="NCBI Taxonomy" id="2982185"/>
    <lineage>
        <taxon>Bacteria</taxon>
        <taxon>Bacillati</taxon>
        <taxon>Bacillota</taxon>
        <taxon>Bacilli</taxon>
        <taxon>Bacillales</taxon>
        <taxon>Paenibacillaceae</taxon>
        <taxon>Paenibacillus</taxon>
    </lineage>
</organism>
<dbReference type="Gene3D" id="3.90.550.10">
    <property type="entry name" value="Spore Coat Polysaccharide Biosynthesis Protein SpsA, Chain A"/>
    <property type="match status" value="1"/>
</dbReference>